<evidence type="ECO:0000313" key="3">
    <source>
        <dbReference type="EMBL" id="KAJ5740998.1"/>
    </source>
</evidence>
<comment type="caution">
    <text evidence="3">The sequence shown here is derived from an EMBL/GenBank/DDBJ whole genome shotgun (WGS) entry which is preliminary data.</text>
</comment>
<keyword evidence="4" id="KW-1185">Reference proteome</keyword>
<dbReference type="Pfam" id="PF01425">
    <property type="entry name" value="Amidase"/>
    <property type="match status" value="1"/>
</dbReference>
<sequence>MTVDAAPIITLRAAGALFLGKTTTTEFAVSYDGSRSDTKNPHNLECTPGGSSSGSGAAVGDYQVPIALGTQTVGSTIRPGSFNGVYAFKPTWGAISQEGLSQYSVSNDTVGFFSRSVKDLRLLTTAFQFTTDLSLPIGPFSLEKARLAFCKTPGWSLVGSGTRSAWEAGQALLSRAGATVSDLQLPAEFAKVKEWHLTILASEARAAFLGNYLLAKEKMDPSLVALVEQIPDRKRQLAAYDGIARLRPLWDTISEKYHAIVVPSAVDEAPKGLGNTGDPFVCAMWTMLGVPVINIPGFAGENGLPIGLSLVSSRYNDLYLLQVAEAVGSLWETAGNFRSRLLEST</sequence>
<evidence type="ECO:0000256" key="1">
    <source>
        <dbReference type="SAM" id="MobiDB-lite"/>
    </source>
</evidence>
<dbReference type="Proteomes" id="UP001215712">
    <property type="component" value="Unassembled WGS sequence"/>
</dbReference>
<gene>
    <name evidence="3" type="ORF">N7493_000870</name>
</gene>
<feature type="region of interest" description="Disordered" evidence="1">
    <location>
        <begin position="31"/>
        <end position="54"/>
    </location>
</feature>
<feature type="domain" description="Amidase" evidence="2">
    <location>
        <begin position="4"/>
        <end position="320"/>
    </location>
</feature>
<dbReference type="InterPro" id="IPR036928">
    <property type="entry name" value="AS_sf"/>
</dbReference>
<name>A0AAD6N168_9EURO</name>
<dbReference type="PANTHER" id="PTHR11895">
    <property type="entry name" value="TRANSAMIDASE"/>
    <property type="match status" value="1"/>
</dbReference>
<dbReference type="EMBL" id="JAQJAN010000001">
    <property type="protein sequence ID" value="KAJ5740998.1"/>
    <property type="molecule type" value="Genomic_DNA"/>
</dbReference>
<reference evidence="3" key="1">
    <citation type="journal article" date="2023" name="IMA Fungus">
        <title>Comparative genomic study of the Penicillium genus elucidates a diverse pangenome and 15 lateral gene transfer events.</title>
        <authorList>
            <person name="Petersen C."/>
            <person name="Sorensen T."/>
            <person name="Nielsen M.R."/>
            <person name="Sondergaard T.E."/>
            <person name="Sorensen J.L."/>
            <person name="Fitzpatrick D.A."/>
            <person name="Frisvad J.C."/>
            <person name="Nielsen K.L."/>
        </authorList>
    </citation>
    <scope>NUCLEOTIDE SEQUENCE</scope>
    <source>
        <strain evidence="3">IBT 17514</strain>
    </source>
</reference>
<accession>A0AAD6N168</accession>
<dbReference type="PANTHER" id="PTHR11895:SF7">
    <property type="entry name" value="GLUTAMYL-TRNA(GLN) AMIDOTRANSFERASE SUBUNIT A, MITOCHONDRIAL"/>
    <property type="match status" value="1"/>
</dbReference>
<dbReference type="GO" id="GO:0003824">
    <property type="term" value="F:catalytic activity"/>
    <property type="evidence" value="ECO:0007669"/>
    <property type="project" value="InterPro"/>
</dbReference>
<evidence type="ECO:0000259" key="2">
    <source>
        <dbReference type="Pfam" id="PF01425"/>
    </source>
</evidence>
<proteinExistence type="predicted"/>
<dbReference type="Gene3D" id="3.90.1300.10">
    <property type="entry name" value="Amidase signature (AS) domain"/>
    <property type="match status" value="1"/>
</dbReference>
<dbReference type="InterPro" id="IPR000120">
    <property type="entry name" value="Amidase"/>
</dbReference>
<evidence type="ECO:0000313" key="4">
    <source>
        <dbReference type="Proteomes" id="UP001215712"/>
    </source>
</evidence>
<protein>
    <recommendedName>
        <fullName evidence="2">Amidase domain-containing protein</fullName>
    </recommendedName>
</protein>
<organism evidence="3 4">
    <name type="scientific">Penicillium malachiteum</name>
    <dbReference type="NCBI Taxonomy" id="1324776"/>
    <lineage>
        <taxon>Eukaryota</taxon>
        <taxon>Fungi</taxon>
        <taxon>Dikarya</taxon>
        <taxon>Ascomycota</taxon>
        <taxon>Pezizomycotina</taxon>
        <taxon>Eurotiomycetes</taxon>
        <taxon>Eurotiomycetidae</taxon>
        <taxon>Eurotiales</taxon>
        <taxon>Aspergillaceae</taxon>
        <taxon>Penicillium</taxon>
    </lineage>
</organism>
<dbReference type="AlphaFoldDB" id="A0AAD6N168"/>
<dbReference type="InterPro" id="IPR023631">
    <property type="entry name" value="Amidase_dom"/>
</dbReference>
<reference evidence="3" key="2">
    <citation type="submission" date="2023-01" db="EMBL/GenBank/DDBJ databases">
        <authorList>
            <person name="Petersen C."/>
        </authorList>
    </citation>
    <scope>NUCLEOTIDE SEQUENCE</scope>
    <source>
        <strain evidence="3">IBT 17514</strain>
    </source>
</reference>
<dbReference type="SUPFAM" id="SSF75304">
    <property type="entry name" value="Amidase signature (AS) enzymes"/>
    <property type="match status" value="1"/>
</dbReference>